<dbReference type="InterPro" id="IPR028053">
    <property type="entry name" value="Membr_insert_YidC_N"/>
</dbReference>
<dbReference type="PANTHER" id="PTHR12428:SF65">
    <property type="entry name" value="CYTOCHROME C OXIDASE ASSEMBLY PROTEIN COX18, MITOCHONDRIAL"/>
    <property type="match status" value="1"/>
</dbReference>
<feature type="transmembrane region" description="Helical" evidence="13">
    <location>
        <begin position="461"/>
        <end position="478"/>
    </location>
</feature>
<evidence type="ECO:0000259" key="15">
    <source>
        <dbReference type="Pfam" id="PF14849"/>
    </source>
</evidence>
<dbReference type="GO" id="GO:0005886">
    <property type="term" value="C:plasma membrane"/>
    <property type="evidence" value="ECO:0007669"/>
    <property type="project" value="UniProtKB-SubCell"/>
</dbReference>
<dbReference type="PRINTS" id="PR00701">
    <property type="entry name" value="60KDINNERMP"/>
</dbReference>
<dbReference type="HOGENOM" id="CLU_016535_3_0_4"/>
<dbReference type="AlphaFoldDB" id="M1LXV9"/>
<dbReference type="PANTHER" id="PTHR12428">
    <property type="entry name" value="OXA1"/>
    <property type="match status" value="1"/>
</dbReference>
<evidence type="ECO:0000256" key="11">
    <source>
        <dbReference type="ARBA" id="ARBA00033245"/>
    </source>
</evidence>
<evidence type="ECO:0000256" key="1">
    <source>
        <dbReference type="ARBA" id="ARBA00004429"/>
    </source>
</evidence>
<keyword evidence="9 13" id="KW-0472">Membrane</keyword>
<comment type="subcellular location">
    <subcellularLocation>
        <location evidence="1">Cell inner membrane</location>
        <topology evidence="1">Multi-pass membrane protein</topology>
    </subcellularLocation>
    <subcellularLocation>
        <location evidence="13">Cell membrane</location>
        <topology evidence="13">Multi-pass membrane protein</topology>
    </subcellularLocation>
</comment>
<proteinExistence type="inferred from homology"/>
<dbReference type="NCBIfam" id="NF002353">
    <property type="entry name" value="PRK01318.1-4"/>
    <property type="match status" value="1"/>
</dbReference>
<dbReference type="NCBIfam" id="TIGR03592">
    <property type="entry name" value="yidC_oxa1_cterm"/>
    <property type="match status" value="1"/>
</dbReference>
<dbReference type="GO" id="GO:0051205">
    <property type="term" value="P:protein insertion into membrane"/>
    <property type="evidence" value="ECO:0007669"/>
    <property type="project" value="TreeGrafter"/>
</dbReference>
<dbReference type="InterPro" id="IPR001708">
    <property type="entry name" value="YidC/ALB3/OXA1/COX18"/>
</dbReference>
<evidence type="ECO:0000256" key="12">
    <source>
        <dbReference type="ARBA" id="ARBA00033342"/>
    </source>
</evidence>
<evidence type="ECO:0000313" key="17">
    <source>
        <dbReference type="Proteomes" id="UP000011686"/>
    </source>
</evidence>
<evidence type="ECO:0000256" key="13">
    <source>
        <dbReference type="HAMAP-Rule" id="MF_01810"/>
    </source>
</evidence>
<keyword evidence="17" id="KW-1185">Reference proteome</keyword>
<evidence type="ECO:0000256" key="10">
    <source>
        <dbReference type="ARBA" id="ARBA00023186"/>
    </source>
</evidence>
<comment type="subunit">
    <text evidence="13">Interacts with the Sec translocase complex via SecD. Specifically interacts with transmembrane segments of nascent integral membrane proteins during membrane integration.</text>
</comment>
<feature type="transmembrane region" description="Helical" evidence="13">
    <location>
        <begin position="420"/>
        <end position="441"/>
    </location>
</feature>
<dbReference type="CDD" id="cd19961">
    <property type="entry name" value="EcYidC-like_peri"/>
    <property type="match status" value="1"/>
</dbReference>
<dbReference type="RefSeq" id="WP_015238845.1">
    <property type="nucleotide sequence ID" value="NC_020283.1"/>
</dbReference>
<reference evidence="16 17" key="1">
    <citation type="journal article" date="2013" name="Genome Biol. Evol.">
        <title>Genome evolution and phylogenomic analysis of candidatus kinetoplastibacterium, the betaproteobacterial endosymbionts of strigomonas and angomonas.</title>
        <authorList>
            <person name="Alves J.M."/>
            <person name="Serrano M.G."/>
            <person name="Maia da Silva F."/>
            <person name="Voegtly L.J."/>
            <person name="Matveyev A.V."/>
            <person name="Teixeira M.M."/>
            <person name="Camargo E.P."/>
            <person name="Buck G.A."/>
        </authorList>
    </citation>
    <scope>NUCLEOTIDE SEQUENCE [LARGE SCALE GENOMIC DNA]</scope>
    <source>
        <strain evidence="16 17">TCC036E</strain>
    </source>
</reference>
<evidence type="ECO:0000256" key="6">
    <source>
        <dbReference type="ARBA" id="ARBA00022692"/>
    </source>
</evidence>
<keyword evidence="4 13" id="KW-0813">Transport</keyword>
<comment type="similarity">
    <text evidence="2 13">Belongs to the OXA1/ALB3/YidC family. Type 1 subfamily.</text>
</comment>
<accession>M1LXV9</accession>
<comment type="function">
    <text evidence="13">Required for the insertion and/or proper folding and/or complex formation of integral membrane proteins into the membrane. Involved in integration of membrane proteins that insert both dependently and independently of the Sec translocase complex, as well as at least some lipoproteins. Aids folding of multispanning membrane proteins.</text>
</comment>
<dbReference type="InterPro" id="IPR038221">
    <property type="entry name" value="YidC_periplasmic_sf"/>
</dbReference>
<keyword evidence="6 13" id="KW-0812">Transmembrane</keyword>
<dbReference type="InterPro" id="IPR028055">
    <property type="entry name" value="YidC/Oxa/ALB_C"/>
</dbReference>
<dbReference type="Pfam" id="PF02096">
    <property type="entry name" value="60KD_IMP"/>
    <property type="match status" value="1"/>
</dbReference>
<gene>
    <name evidence="13" type="primary">yidC</name>
    <name evidence="16" type="ORF">CDEE_0208</name>
</gene>
<dbReference type="Pfam" id="PF14849">
    <property type="entry name" value="YidC_periplas"/>
    <property type="match status" value="1"/>
</dbReference>
<feature type="transmembrane region" description="Helical" evidence="13">
    <location>
        <begin position="351"/>
        <end position="371"/>
    </location>
</feature>
<dbReference type="CDD" id="cd20070">
    <property type="entry name" value="5TM_YidC_Alb3"/>
    <property type="match status" value="1"/>
</dbReference>
<keyword evidence="10 13" id="KW-0143">Chaperone</keyword>
<dbReference type="GO" id="GO:0032977">
    <property type="term" value="F:membrane insertase activity"/>
    <property type="evidence" value="ECO:0007669"/>
    <property type="project" value="InterPro"/>
</dbReference>
<evidence type="ECO:0000256" key="7">
    <source>
        <dbReference type="ARBA" id="ARBA00022927"/>
    </source>
</evidence>
<feature type="transmembrane region" description="Helical" evidence="13">
    <location>
        <begin position="490"/>
        <end position="513"/>
    </location>
</feature>
<feature type="transmembrane region" description="Helical" evidence="13">
    <location>
        <begin position="6"/>
        <end position="23"/>
    </location>
</feature>
<dbReference type="Proteomes" id="UP000011686">
    <property type="component" value="Chromosome"/>
</dbReference>
<keyword evidence="5 13" id="KW-1003">Cell membrane</keyword>
<dbReference type="HAMAP" id="MF_01810">
    <property type="entry name" value="YidC_type1"/>
    <property type="match status" value="1"/>
</dbReference>
<dbReference type="STRING" id="1208918.CDEE_0208"/>
<dbReference type="InterPro" id="IPR019998">
    <property type="entry name" value="Membr_insert_YidC"/>
</dbReference>
<protein>
    <recommendedName>
        <fullName evidence="3 13">Membrane protein insertase YidC</fullName>
    </recommendedName>
    <alternativeName>
        <fullName evidence="12 13">Foldase YidC</fullName>
    </alternativeName>
    <alternativeName>
        <fullName evidence="11 13">Membrane integrase YidC</fullName>
    </alternativeName>
    <alternativeName>
        <fullName evidence="13">Membrane protein YidC</fullName>
    </alternativeName>
</protein>
<dbReference type="PRINTS" id="PR01900">
    <property type="entry name" value="YIDCPROTEIN"/>
</dbReference>
<evidence type="ECO:0000256" key="2">
    <source>
        <dbReference type="ARBA" id="ARBA00010527"/>
    </source>
</evidence>
<keyword evidence="8 13" id="KW-1133">Transmembrane helix</keyword>
<evidence type="ECO:0000259" key="14">
    <source>
        <dbReference type="Pfam" id="PF02096"/>
    </source>
</evidence>
<feature type="domain" description="Membrane insertase YidC N-terminal" evidence="15">
    <location>
        <begin position="72"/>
        <end position="339"/>
    </location>
</feature>
<sequence length="530" mass="61272">MDIKRTILWIIFSFSILVIWNNWQLENEKNHKIFSVENKINETNNQVPAFSSIDKKDYAKDHINGHKEELTVIENNVLKLTFSSLGAKIVKAELLDYPDKNKKPTVLINSDDKFSYIIQSGLIGESVLPNHQSDFKLVEIKQDNDKSEVEFLSEKNGIMLFKKFILENGKYNIKVQHKITNKSNEILNTGLYLQIIRDSSDPSDSSSFYKTFTGMAVFSEKNKFEKISFQDVSKNKAKYTKTTDNGWIAMVQHYFATAWIPQENCIRKNEVVELNKNKKIFAIRTIESINKVKPNESYASNSYLWIGPQDQKKMASVAKGLDLVVDYGIFTIIAKPIFLLMNYIFDFVKNWGWSIVILTFIIKLLFFPLASKSYRSMAKLKNVAPRIQALRKQFSNDNIKFNAAVMEIYRNEKINPLGGCLPIIVQIPVFLSLYWVLLSSVEMRGAPWILWIQDLSAKDPYFILPILMMLTMFIQMKLNPAPPDPIQAKIMMIMPLIFGGMMFFFPSGLVLYWCVNNILSIAQQWFIIRK</sequence>
<evidence type="ECO:0000256" key="5">
    <source>
        <dbReference type="ARBA" id="ARBA00022475"/>
    </source>
</evidence>
<dbReference type="GO" id="GO:0015031">
    <property type="term" value="P:protein transport"/>
    <property type="evidence" value="ECO:0007669"/>
    <property type="project" value="UniProtKB-KW"/>
</dbReference>
<keyword evidence="7 13" id="KW-0653">Protein transport</keyword>
<evidence type="ECO:0000256" key="9">
    <source>
        <dbReference type="ARBA" id="ARBA00023136"/>
    </source>
</evidence>
<feature type="domain" description="Membrane insertase YidC/Oxa/ALB C-terminal" evidence="14">
    <location>
        <begin position="351"/>
        <end position="528"/>
    </location>
</feature>
<evidence type="ECO:0000256" key="3">
    <source>
        <dbReference type="ARBA" id="ARBA00015325"/>
    </source>
</evidence>
<dbReference type="PATRIC" id="fig|1208918.3.peg.729"/>
<feature type="transmembrane region" description="Helical" evidence="13">
    <location>
        <begin position="323"/>
        <end position="345"/>
    </location>
</feature>
<evidence type="ECO:0000256" key="4">
    <source>
        <dbReference type="ARBA" id="ARBA00022448"/>
    </source>
</evidence>
<dbReference type="NCBIfam" id="NF002352">
    <property type="entry name" value="PRK01318.1-3"/>
    <property type="match status" value="1"/>
</dbReference>
<dbReference type="NCBIfam" id="TIGR03593">
    <property type="entry name" value="yidC_nterm"/>
    <property type="match status" value="1"/>
</dbReference>
<dbReference type="eggNOG" id="COG0706">
    <property type="taxonomic scope" value="Bacteria"/>
</dbReference>
<organism evidence="16 17">
    <name type="scientific">Candidatus Kinetoplastidibacterium crithidiae TCC036E</name>
    <dbReference type="NCBI Taxonomy" id="1208918"/>
    <lineage>
        <taxon>Bacteria</taxon>
        <taxon>Pseudomonadati</taxon>
        <taxon>Pseudomonadota</taxon>
        <taxon>Betaproteobacteria</taxon>
        <taxon>Candidatus Kinetoplastidibacterium</taxon>
    </lineage>
</organism>
<name>M1LXV9_9PROT</name>
<dbReference type="KEGG" id="kct:CDEE_0208"/>
<dbReference type="InterPro" id="IPR047196">
    <property type="entry name" value="YidC_ALB_C"/>
</dbReference>
<dbReference type="EMBL" id="CP003804">
    <property type="protein sequence ID" value="AGF48029.1"/>
    <property type="molecule type" value="Genomic_DNA"/>
</dbReference>
<dbReference type="Gene3D" id="2.70.98.90">
    <property type="match status" value="1"/>
</dbReference>
<evidence type="ECO:0000313" key="16">
    <source>
        <dbReference type="EMBL" id="AGF48029.1"/>
    </source>
</evidence>
<evidence type="ECO:0000256" key="8">
    <source>
        <dbReference type="ARBA" id="ARBA00022989"/>
    </source>
</evidence>